<keyword evidence="2 8" id="KW-0813">Transport</keyword>
<feature type="transmembrane region" description="Helical" evidence="10">
    <location>
        <begin position="99"/>
        <end position="117"/>
    </location>
</feature>
<dbReference type="SUPFAM" id="SSF103473">
    <property type="entry name" value="MFS general substrate transporter"/>
    <property type="match status" value="1"/>
</dbReference>
<evidence type="ECO:0000256" key="10">
    <source>
        <dbReference type="SAM" id="Phobius"/>
    </source>
</evidence>
<evidence type="ECO:0000256" key="1">
    <source>
        <dbReference type="ARBA" id="ARBA00004651"/>
    </source>
</evidence>
<dbReference type="Proteomes" id="UP001374803">
    <property type="component" value="Chromosome"/>
</dbReference>
<dbReference type="EMBL" id="CP089983">
    <property type="protein sequence ID" value="WXB07874.1"/>
    <property type="molecule type" value="Genomic_DNA"/>
</dbReference>
<keyword evidence="4 8" id="KW-0812">Transmembrane</keyword>
<keyword evidence="6 10" id="KW-1133">Transmembrane helix</keyword>
<protein>
    <submittedName>
        <fullName evidence="11">Peptide MFS transporter</fullName>
    </submittedName>
</protein>
<comment type="similarity">
    <text evidence="8">Belongs to the major facilitator superfamily. Proton-dependent oligopeptide transporter (POT/PTR) (TC 2.A.17) family.</text>
</comment>
<proteinExistence type="inferred from homology"/>
<evidence type="ECO:0000256" key="6">
    <source>
        <dbReference type="ARBA" id="ARBA00022989"/>
    </source>
</evidence>
<keyword evidence="5" id="KW-0653">Protein transport</keyword>
<feature type="transmembrane region" description="Helical" evidence="10">
    <location>
        <begin position="265"/>
        <end position="287"/>
    </location>
</feature>
<evidence type="ECO:0000256" key="7">
    <source>
        <dbReference type="ARBA" id="ARBA00023136"/>
    </source>
</evidence>
<feature type="region of interest" description="Disordered" evidence="9">
    <location>
        <begin position="1"/>
        <end position="30"/>
    </location>
</feature>
<dbReference type="InterPro" id="IPR018456">
    <property type="entry name" value="PTR2_symporter_CS"/>
</dbReference>
<dbReference type="InterPro" id="IPR036259">
    <property type="entry name" value="MFS_trans_sf"/>
</dbReference>
<keyword evidence="7 10" id="KW-0472">Membrane</keyword>
<feature type="transmembrane region" description="Helical" evidence="10">
    <location>
        <begin position="369"/>
        <end position="390"/>
    </location>
</feature>
<reference evidence="11" key="1">
    <citation type="submission" date="2021-12" db="EMBL/GenBank/DDBJ databases">
        <title>Discovery of the Pendulisporaceae a myxobacterial family with distinct sporulation behavior and unique specialized metabolism.</title>
        <authorList>
            <person name="Garcia R."/>
            <person name="Popoff A."/>
            <person name="Bader C.D."/>
            <person name="Loehr J."/>
            <person name="Walesch S."/>
            <person name="Walt C."/>
            <person name="Boldt J."/>
            <person name="Bunk B."/>
            <person name="Haeckl F.J.F.P.J."/>
            <person name="Gunesch A.P."/>
            <person name="Birkelbach J."/>
            <person name="Nuebel U."/>
            <person name="Pietschmann T."/>
            <person name="Bach T."/>
            <person name="Mueller R."/>
        </authorList>
    </citation>
    <scope>NUCLEOTIDE SEQUENCE</scope>
    <source>
        <strain evidence="11">MSr11367</strain>
    </source>
</reference>
<feature type="transmembrane region" description="Helical" evidence="10">
    <location>
        <begin position="190"/>
        <end position="211"/>
    </location>
</feature>
<dbReference type="Pfam" id="PF00854">
    <property type="entry name" value="PTR2"/>
    <property type="match status" value="3"/>
</dbReference>
<evidence type="ECO:0000313" key="12">
    <source>
        <dbReference type="Proteomes" id="UP001374803"/>
    </source>
</evidence>
<comment type="subcellular location">
    <subcellularLocation>
        <location evidence="1">Cell membrane</location>
        <topology evidence="1">Multi-pass membrane protein</topology>
    </subcellularLocation>
    <subcellularLocation>
        <location evidence="8">Membrane</location>
        <topology evidence="8">Multi-pass membrane protein</topology>
    </subcellularLocation>
</comment>
<evidence type="ECO:0000256" key="3">
    <source>
        <dbReference type="ARBA" id="ARBA00022475"/>
    </source>
</evidence>
<dbReference type="PANTHER" id="PTHR23517:SF15">
    <property type="entry name" value="PROTON-DEPENDENT OLIGOPEPTIDE FAMILY TRANSPORT PROTEIN"/>
    <property type="match status" value="1"/>
</dbReference>
<gene>
    <name evidence="11" type="ORF">LVJ94_11600</name>
</gene>
<evidence type="ECO:0000256" key="9">
    <source>
        <dbReference type="SAM" id="MobiDB-lite"/>
    </source>
</evidence>
<dbReference type="PANTHER" id="PTHR23517">
    <property type="entry name" value="RESISTANCE PROTEIN MDTM, PUTATIVE-RELATED-RELATED"/>
    <property type="match status" value="1"/>
</dbReference>
<feature type="transmembrane region" description="Helical" evidence="10">
    <location>
        <begin position="402"/>
        <end position="422"/>
    </location>
</feature>
<keyword evidence="5" id="KW-0571">Peptide transport</keyword>
<dbReference type="NCBIfam" id="TIGR00924">
    <property type="entry name" value="yjdL_sub1_fam"/>
    <property type="match status" value="1"/>
</dbReference>
<evidence type="ECO:0000256" key="5">
    <source>
        <dbReference type="ARBA" id="ARBA00022856"/>
    </source>
</evidence>
<feature type="transmembrane region" description="Helical" evidence="10">
    <location>
        <begin position="293"/>
        <end position="313"/>
    </location>
</feature>
<dbReference type="InterPro" id="IPR000109">
    <property type="entry name" value="POT_fam"/>
</dbReference>
<evidence type="ECO:0000256" key="4">
    <source>
        <dbReference type="ARBA" id="ARBA00022692"/>
    </source>
</evidence>
<name>A0ABZ2LE82_9BACT</name>
<dbReference type="PROSITE" id="PS01023">
    <property type="entry name" value="PTR2_2"/>
    <property type="match status" value="1"/>
</dbReference>
<organism evidence="11 12">
    <name type="scientific">Pendulispora rubella</name>
    <dbReference type="NCBI Taxonomy" id="2741070"/>
    <lineage>
        <taxon>Bacteria</taxon>
        <taxon>Pseudomonadati</taxon>
        <taxon>Myxococcota</taxon>
        <taxon>Myxococcia</taxon>
        <taxon>Myxococcales</taxon>
        <taxon>Sorangiineae</taxon>
        <taxon>Pendulisporaceae</taxon>
        <taxon>Pendulispora</taxon>
    </lineage>
</organism>
<dbReference type="CDD" id="cd17346">
    <property type="entry name" value="MFS_DtpA_like"/>
    <property type="match status" value="1"/>
</dbReference>
<feature type="transmembrane region" description="Helical" evidence="10">
    <location>
        <begin position="325"/>
        <end position="341"/>
    </location>
</feature>
<feature type="transmembrane region" description="Helical" evidence="10">
    <location>
        <begin position="577"/>
        <end position="598"/>
    </location>
</feature>
<feature type="transmembrane region" description="Helical" evidence="10">
    <location>
        <begin position="160"/>
        <end position="184"/>
    </location>
</feature>
<keyword evidence="12" id="KW-1185">Reference proteome</keyword>
<dbReference type="Gene3D" id="1.20.1250.20">
    <property type="entry name" value="MFS general substrate transporter like domains"/>
    <property type="match status" value="2"/>
</dbReference>
<feature type="transmembrane region" description="Helical" evidence="10">
    <location>
        <begin position="643"/>
        <end position="662"/>
    </location>
</feature>
<evidence type="ECO:0000256" key="8">
    <source>
        <dbReference type="RuleBase" id="RU003755"/>
    </source>
</evidence>
<accession>A0ABZ2LE82</accession>
<dbReference type="InterPro" id="IPR005279">
    <property type="entry name" value="Dipep/tripep_permease"/>
</dbReference>
<evidence type="ECO:0000256" key="2">
    <source>
        <dbReference type="ARBA" id="ARBA00022448"/>
    </source>
</evidence>
<sequence length="673" mass="73141">MSTAAKSNLTPLPVQTQPENSGTSPTASQKHPRGLYVLFGTEMWERFSYYGMRALLVLYLIDHHGWQPSEASSVYKWYTSLVYLAPLLGGFIADRYLGLRLSIVIGAILMGIGQFFLTTESLSFFYTGIGLLVVGNGFFKPNITTLVGRMYLPGDGRRDGAFTIFYMGINLGGLIAPIVCGQWLRANYGYHAGFGACGVGMIFSLLIFVLFRKQVERDVLAAGNSLEVGAKIVKKDEPVTSRAAKDQEDEAKPAATGLAPTLGRAFIIITGLLFAVVIPVLFIYRFMQGEVPVTGIIMPIAVAGIAVWMTFSLLSIKGASRDKSIVIFVLFVFMLLFWMSFEQAGNALNLWAAYHTVRKVVFFDMEAEAYQSINGISIVLFAPLFAWLWLRLNRIGREPSTPMKMGVSMVFMALSSLAMVGATATENTGESRVALGAVPSNIDLSKFNAGRLTYDQAKHELVTQGVLASFVVNDLLKQSADPKYVSSVESFVAESAKATADKPVSAKLEGVPADYQPAAALAENGATWDAATGTLSVKKPIDPPSRVALLSEGAPAEWRKPVRELSKSSDAARVTGFWLFLSYVLATFGELCISPVGLSMVTKLAPTRFASLFMGVWLLSNSVAQYIGGSIGESWGKVTPTNYFMIFVASSAVGAVLLFFLVRPVQKLMHEVR</sequence>
<evidence type="ECO:0000313" key="11">
    <source>
        <dbReference type="EMBL" id="WXB07874.1"/>
    </source>
</evidence>
<dbReference type="RefSeq" id="WP_394837542.1">
    <property type="nucleotide sequence ID" value="NZ_CP089929.1"/>
</dbReference>
<feature type="compositionally biased region" description="Polar residues" evidence="9">
    <location>
        <begin position="1"/>
        <end position="29"/>
    </location>
</feature>
<feature type="transmembrane region" description="Helical" evidence="10">
    <location>
        <begin position="123"/>
        <end position="139"/>
    </location>
</feature>
<dbReference type="InterPro" id="IPR050171">
    <property type="entry name" value="MFS_Transporters"/>
</dbReference>
<keyword evidence="3" id="KW-1003">Cell membrane</keyword>
<feature type="transmembrane region" description="Helical" evidence="10">
    <location>
        <begin position="610"/>
        <end position="631"/>
    </location>
</feature>